<dbReference type="RefSeq" id="WP_085440959.1">
    <property type="nucleotide sequence ID" value="NZ_LVJN01000015.1"/>
</dbReference>
<dbReference type="EMBL" id="LVJN01000015">
    <property type="protein sequence ID" value="OSM07040.1"/>
    <property type="molecule type" value="Genomic_DNA"/>
</dbReference>
<evidence type="ECO:0000313" key="3">
    <source>
        <dbReference type="Proteomes" id="UP000194003"/>
    </source>
</evidence>
<dbReference type="STRING" id="1434232.MAIT1_00049"/>
<proteinExistence type="predicted"/>
<dbReference type="Gene3D" id="3.30.110.40">
    <property type="entry name" value="TusA-like domain"/>
    <property type="match status" value="1"/>
</dbReference>
<feature type="domain" description="UPF0033" evidence="1">
    <location>
        <begin position="21"/>
        <end position="89"/>
    </location>
</feature>
<dbReference type="Proteomes" id="UP000194003">
    <property type="component" value="Unassembled WGS sequence"/>
</dbReference>
<dbReference type="InterPro" id="IPR036868">
    <property type="entry name" value="TusA-like_sf"/>
</dbReference>
<comment type="caution">
    <text evidence="2">The sequence shown here is derived from an EMBL/GenBank/DDBJ whole genome shotgun (WGS) entry which is preliminary data.</text>
</comment>
<dbReference type="SUPFAM" id="SSF64307">
    <property type="entry name" value="SirA-like"/>
    <property type="match status" value="1"/>
</dbReference>
<dbReference type="InterPro" id="IPR001455">
    <property type="entry name" value="TusA-like"/>
</dbReference>
<dbReference type="Pfam" id="PF01206">
    <property type="entry name" value="TusA"/>
    <property type="match status" value="1"/>
</dbReference>
<keyword evidence="3" id="KW-1185">Reference proteome</keyword>
<accession>A0A1Y2K8F4</accession>
<gene>
    <name evidence="2" type="ORF">MAIT1_00049</name>
</gene>
<evidence type="ECO:0000313" key="2">
    <source>
        <dbReference type="EMBL" id="OSM07040.1"/>
    </source>
</evidence>
<reference evidence="2 3" key="1">
    <citation type="journal article" date="2016" name="BMC Genomics">
        <title>Combined genomic and structural analyses of a cultured magnetotactic bacterium reveals its niche adaptation to a dynamic environment.</title>
        <authorList>
            <person name="Araujo A.C."/>
            <person name="Morillo V."/>
            <person name="Cypriano J."/>
            <person name="Teixeira L.C."/>
            <person name="Leao P."/>
            <person name="Lyra S."/>
            <person name="Almeida L.G."/>
            <person name="Bazylinski D.A."/>
            <person name="Vasconcellos A.T."/>
            <person name="Abreu F."/>
            <person name="Lins U."/>
        </authorList>
    </citation>
    <scope>NUCLEOTIDE SEQUENCE [LARGE SCALE GENOMIC DNA]</scope>
    <source>
        <strain evidence="2 3">IT-1</strain>
    </source>
</reference>
<dbReference type="OrthoDB" id="9810773at2"/>
<dbReference type="AlphaFoldDB" id="A0A1Y2K8F4"/>
<name>A0A1Y2K8F4_9PROT</name>
<sequence>MPQTDAPLSAAELAALEPDLQVDARFTLCPMPIVKTAQALEPQPIGVLARVRATDAGVARDLPAWCRVQGQAFLGCVQENGEWVGYVRKIVAS</sequence>
<dbReference type="CDD" id="cd00291">
    <property type="entry name" value="SirA_YedF_YeeD"/>
    <property type="match status" value="1"/>
</dbReference>
<organism evidence="2 3">
    <name type="scientific">Magnetofaba australis IT-1</name>
    <dbReference type="NCBI Taxonomy" id="1434232"/>
    <lineage>
        <taxon>Bacteria</taxon>
        <taxon>Pseudomonadati</taxon>
        <taxon>Pseudomonadota</taxon>
        <taxon>Magnetococcia</taxon>
        <taxon>Magnetococcales</taxon>
        <taxon>Magnetococcaceae</taxon>
        <taxon>Magnetofaba</taxon>
    </lineage>
</organism>
<evidence type="ECO:0000259" key="1">
    <source>
        <dbReference type="Pfam" id="PF01206"/>
    </source>
</evidence>
<protein>
    <submittedName>
        <fullName evidence="2">Putative SirA family protein</fullName>
    </submittedName>
</protein>